<evidence type="ECO:0000256" key="1">
    <source>
        <dbReference type="SAM" id="SignalP"/>
    </source>
</evidence>
<feature type="chain" id="PRO_5022869854" description="Alpha/beta hydrolase family protein" evidence="1">
    <location>
        <begin position="22"/>
        <end position="283"/>
    </location>
</feature>
<feature type="signal peptide" evidence="1">
    <location>
        <begin position="1"/>
        <end position="21"/>
    </location>
</feature>
<keyword evidence="3" id="KW-1185">Reference proteome</keyword>
<evidence type="ECO:0000313" key="3">
    <source>
        <dbReference type="Proteomes" id="UP000317421"/>
    </source>
</evidence>
<proteinExistence type="predicted"/>
<dbReference type="AlphaFoldDB" id="A0A5C6ARG6"/>
<gene>
    <name evidence="2" type="ORF">Pla108_16860</name>
</gene>
<comment type="caution">
    <text evidence="2">The sequence shown here is derived from an EMBL/GenBank/DDBJ whole genome shotgun (WGS) entry which is preliminary data.</text>
</comment>
<protein>
    <recommendedName>
        <fullName evidence="4">Alpha/beta hydrolase family protein</fullName>
    </recommendedName>
</protein>
<keyword evidence="1" id="KW-0732">Signal</keyword>
<sequence length="283" mass="30503" precursor="true">MTKPVTQAAVAFFVLASAATAQLPVATGREIALDRPQWKLFIPATYEPRAGGAVDRLIHFHGDPQTVWNNAAYAKLNAVVVTVNYPGLSSVYSTPFSDPALFETLSDAALAKLRSEDDFGAAAHWDHLTVSSFSAGYGAVREILKQPRYRDAIDVLLAADSLYASTDENGTPVDAQMVDYKTFAELAAAGKKTFTFTHSDVATPTYESTRATGDELLAHLGLTATAIDRPGLGPLRFTRTASRGGFTLWGAAGDTGEDHMAHLRYLAEWLGDENRYEAEDASP</sequence>
<reference evidence="2 3" key="1">
    <citation type="submission" date="2019-02" db="EMBL/GenBank/DDBJ databases">
        <title>Deep-cultivation of Planctomycetes and their phenomic and genomic characterization uncovers novel biology.</title>
        <authorList>
            <person name="Wiegand S."/>
            <person name="Jogler M."/>
            <person name="Boedeker C."/>
            <person name="Pinto D."/>
            <person name="Vollmers J."/>
            <person name="Rivas-Marin E."/>
            <person name="Kohn T."/>
            <person name="Peeters S.H."/>
            <person name="Heuer A."/>
            <person name="Rast P."/>
            <person name="Oberbeckmann S."/>
            <person name="Bunk B."/>
            <person name="Jeske O."/>
            <person name="Meyerdierks A."/>
            <person name="Storesund J.E."/>
            <person name="Kallscheuer N."/>
            <person name="Luecker S."/>
            <person name="Lage O.M."/>
            <person name="Pohl T."/>
            <person name="Merkel B.J."/>
            <person name="Hornburger P."/>
            <person name="Mueller R.-W."/>
            <person name="Bruemmer F."/>
            <person name="Labrenz M."/>
            <person name="Spormann A.M."/>
            <person name="Op Den Camp H."/>
            <person name="Overmann J."/>
            <person name="Amann R."/>
            <person name="Jetten M.S.M."/>
            <person name="Mascher T."/>
            <person name="Medema M.H."/>
            <person name="Devos D.P."/>
            <person name="Kaster A.-K."/>
            <person name="Ovreas L."/>
            <person name="Rohde M."/>
            <person name="Galperin M.Y."/>
            <person name="Jogler C."/>
        </authorList>
    </citation>
    <scope>NUCLEOTIDE SEQUENCE [LARGE SCALE GENOMIC DNA]</scope>
    <source>
        <strain evidence="2 3">Pla108</strain>
    </source>
</reference>
<evidence type="ECO:0000313" key="2">
    <source>
        <dbReference type="EMBL" id="TWU00734.1"/>
    </source>
</evidence>
<organism evidence="2 3">
    <name type="scientific">Botrimarina colliarenosi</name>
    <dbReference type="NCBI Taxonomy" id="2528001"/>
    <lineage>
        <taxon>Bacteria</taxon>
        <taxon>Pseudomonadati</taxon>
        <taxon>Planctomycetota</taxon>
        <taxon>Planctomycetia</taxon>
        <taxon>Pirellulales</taxon>
        <taxon>Lacipirellulaceae</taxon>
        <taxon>Botrimarina</taxon>
    </lineage>
</organism>
<dbReference type="RefSeq" id="WP_146444377.1">
    <property type="nucleotide sequence ID" value="NZ_SJPR01000001.1"/>
</dbReference>
<dbReference type="EMBL" id="SJPR01000001">
    <property type="protein sequence ID" value="TWU00734.1"/>
    <property type="molecule type" value="Genomic_DNA"/>
</dbReference>
<dbReference type="OrthoDB" id="835246at2"/>
<name>A0A5C6ARG6_9BACT</name>
<accession>A0A5C6ARG6</accession>
<dbReference type="Proteomes" id="UP000317421">
    <property type="component" value="Unassembled WGS sequence"/>
</dbReference>
<evidence type="ECO:0008006" key="4">
    <source>
        <dbReference type="Google" id="ProtNLM"/>
    </source>
</evidence>